<protein>
    <recommendedName>
        <fullName evidence="3">C2H2-type domain-containing protein</fullName>
    </recommendedName>
</protein>
<sequence>MASSKDIQHPARPLGQHRLSISSALGSSLPVRSSHPRHSHSISAGSLIPTHRVTRRKSGSANAAAVAAAVREMGEATLSAPMPTASSRRHTTSRSGGSKFAGLATPPSSLPGHRLSLMAGRKAERDESAIDDEQNDEMDDEGDSFNKARMRRASEGQSSVKSDGKKNDLRCDKCGKGYKHSSCLTKHLWEHTPEWSYTSKLLISKHQQVQLLEAASVLVAMNQDGPTPPPSAKDFNSDQDSASPAASGSFDPRDGLSSTDTTPPPQTEATYGQSYIGSSFAGHTKRYSSGNNYSRSYQSAPSNGLHLGSISNGSAFGSFGQQSHSGRPRSSGISAGGLEDEAGLAAAVELLSCSFGTPRTGPVTLPPDVPPVPPLPARYLAQGFSGTTLTPNHQGSAPTSYIRGREQHDGDVKMDESEESVADDDDYDLRSRGRSDEDDDGVFGRMEE</sequence>
<feature type="region of interest" description="Disordered" evidence="2">
    <location>
        <begin position="78"/>
        <end position="171"/>
    </location>
</feature>
<dbReference type="OrthoDB" id="2152896at2759"/>
<dbReference type="AlphaFoldDB" id="A0A177A9Q8"/>
<feature type="compositionally biased region" description="Polar residues" evidence="2">
    <location>
        <begin position="316"/>
        <end position="325"/>
    </location>
</feature>
<accession>A0A177A9Q8</accession>
<feature type="compositionally biased region" description="Basic and acidic residues" evidence="2">
    <location>
        <begin position="403"/>
        <end position="415"/>
    </location>
</feature>
<keyword evidence="1" id="KW-0863">Zinc-finger</keyword>
<feature type="region of interest" description="Disordered" evidence="2">
    <location>
        <begin position="316"/>
        <end position="337"/>
    </location>
</feature>
<feature type="compositionally biased region" description="Acidic residues" evidence="2">
    <location>
        <begin position="129"/>
        <end position="143"/>
    </location>
</feature>
<evidence type="ECO:0000313" key="4">
    <source>
        <dbReference type="EMBL" id="OAF58132.1"/>
    </source>
</evidence>
<feature type="region of interest" description="Disordered" evidence="2">
    <location>
        <begin position="221"/>
        <end position="272"/>
    </location>
</feature>
<dbReference type="eggNOG" id="ENOG502S997">
    <property type="taxonomic scope" value="Eukaryota"/>
</dbReference>
<gene>
    <name evidence="4" type="ORF">VC83_05372</name>
</gene>
<evidence type="ECO:0000259" key="3">
    <source>
        <dbReference type="PROSITE" id="PS50157"/>
    </source>
</evidence>
<proteinExistence type="predicted"/>
<dbReference type="PROSITE" id="PS50157">
    <property type="entry name" value="ZINC_FINGER_C2H2_2"/>
    <property type="match status" value="1"/>
</dbReference>
<dbReference type="InterPro" id="IPR036236">
    <property type="entry name" value="Znf_C2H2_sf"/>
</dbReference>
<feature type="compositionally biased region" description="Polar residues" evidence="2">
    <location>
        <begin position="256"/>
        <end position="272"/>
    </location>
</feature>
<keyword evidence="1" id="KW-0862">Zinc</keyword>
<feature type="region of interest" description="Disordered" evidence="2">
    <location>
        <begin position="1"/>
        <end position="60"/>
    </location>
</feature>
<dbReference type="GO" id="GO:0008270">
    <property type="term" value="F:zinc ion binding"/>
    <property type="evidence" value="ECO:0007669"/>
    <property type="project" value="UniProtKB-KW"/>
</dbReference>
<dbReference type="VEuPathDB" id="FungiDB:GMDG_02087"/>
<feature type="domain" description="C2H2-type" evidence="3">
    <location>
        <begin position="169"/>
        <end position="196"/>
    </location>
</feature>
<keyword evidence="1" id="KW-0479">Metal-binding</keyword>
<feature type="region of interest" description="Disordered" evidence="2">
    <location>
        <begin position="355"/>
        <end position="448"/>
    </location>
</feature>
<evidence type="ECO:0000256" key="1">
    <source>
        <dbReference type="PROSITE-ProRule" id="PRU00042"/>
    </source>
</evidence>
<name>A0A177A9Q8_9PEZI</name>
<feature type="compositionally biased region" description="Pro residues" evidence="2">
    <location>
        <begin position="364"/>
        <end position="376"/>
    </location>
</feature>
<evidence type="ECO:0000256" key="2">
    <source>
        <dbReference type="SAM" id="MobiDB-lite"/>
    </source>
</evidence>
<organism evidence="4">
    <name type="scientific">Pseudogymnoascus destructans</name>
    <dbReference type="NCBI Taxonomy" id="655981"/>
    <lineage>
        <taxon>Eukaryota</taxon>
        <taxon>Fungi</taxon>
        <taxon>Dikarya</taxon>
        <taxon>Ascomycota</taxon>
        <taxon>Pezizomycotina</taxon>
        <taxon>Leotiomycetes</taxon>
        <taxon>Thelebolales</taxon>
        <taxon>Thelebolaceae</taxon>
        <taxon>Pseudogymnoascus</taxon>
    </lineage>
</organism>
<feature type="compositionally biased region" description="Polar residues" evidence="2">
    <location>
        <begin position="384"/>
        <end position="399"/>
    </location>
</feature>
<dbReference type="SUPFAM" id="SSF57667">
    <property type="entry name" value="beta-beta-alpha zinc fingers"/>
    <property type="match status" value="1"/>
</dbReference>
<dbReference type="Proteomes" id="UP000077154">
    <property type="component" value="Unassembled WGS sequence"/>
</dbReference>
<dbReference type="GeneID" id="36288438"/>
<feature type="compositionally biased region" description="Acidic residues" evidence="2">
    <location>
        <begin position="416"/>
        <end position="427"/>
    </location>
</feature>
<dbReference type="RefSeq" id="XP_024323417.1">
    <property type="nucleotide sequence ID" value="XM_024468994.1"/>
</dbReference>
<feature type="compositionally biased region" description="Basic and acidic residues" evidence="2">
    <location>
        <begin position="162"/>
        <end position="171"/>
    </location>
</feature>
<dbReference type="InterPro" id="IPR013087">
    <property type="entry name" value="Znf_C2H2_type"/>
</dbReference>
<dbReference type="EMBL" id="KV441398">
    <property type="protein sequence ID" value="OAF58132.1"/>
    <property type="molecule type" value="Genomic_DNA"/>
</dbReference>
<reference evidence="4" key="1">
    <citation type="submission" date="2016-03" db="EMBL/GenBank/DDBJ databases">
        <title>Updated assembly of Pseudogymnoascus destructans, the fungus causing white-nose syndrome of bats.</title>
        <authorList>
            <person name="Palmer J.M."/>
            <person name="Drees K.P."/>
            <person name="Foster J.T."/>
            <person name="Lindner D.L."/>
        </authorList>
    </citation>
    <scope>NUCLEOTIDE SEQUENCE [LARGE SCALE GENOMIC DNA]</scope>
    <source>
        <strain evidence="4">20631-21</strain>
    </source>
</reference>
<dbReference type="PROSITE" id="PS00028">
    <property type="entry name" value="ZINC_FINGER_C2H2_1"/>
    <property type="match status" value="1"/>
</dbReference>